<dbReference type="EMBL" id="BMGL01000014">
    <property type="protein sequence ID" value="GGE21173.1"/>
    <property type="molecule type" value="Genomic_DNA"/>
</dbReference>
<name>A0A917ECQ8_9FLAO</name>
<dbReference type="InterPro" id="IPR008969">
    <property type="entry name" value="CarboxyPept-like_regulatory"/>
</dbReference>
<dbReference type="Pfam" id="PF18939">
    <property type="entry name" value="DUF5686"/>
    <property type="match status" value="1"/>
</dbReference>
<dbReference type="Gene3D" id="2.60.40.1120">
    <property type="entry name" value="Carboxypeptidase-like, regulatory domain"/>
    <property type="match status" value="1"/>
</dbReference>
<keyword evidence="2" id="KW-1185">Reference proteome</keyword>
<dbReference type="Proteomes" id="UP000599688">
    <property type="component" value="Unassembled WGS sequence"/>
</dbReference>
<dbReference type="SUPFAM" id="SSF49464">
    <property type="entry name" value="Carboxypeptidase regulatory domain-like"/>
    <property type="match status" value="1"/>
</dbReference>
<dbReference type="AlphaFoldDB" id="A0A917ECQ8"/>
<evidence type="ECO:0000313" key="1">
    <source>
        <dbReference type="EMBL" id="GGE21173.1"/>
    </source>
</evidence>
<sequence>MNNLLNFEASFVTSNEAFLFMKKLLVIFVLLFGTALVAQTKVSGYVYDEDGNALPYANVVFPNSTEGTITNEDGKFYLESDKSYSNLEVNFVGFITETIPLKKSATYSLKVTLKTDNEALSEVIIFSGKTSKKNNPAIDILKKIWKNKRQNGVNKFDYYAFDKYEKLEFDLNTIDSTLINSRVFNGMEFIFEEVDTNKVTGKTYLPIFINEAASKVYGNNVNNTKREILLGNKNSGFSDNQTLIQYVKDIYSEYNVYDNYLKFFDKSFVSPLSRTGIDNYNYVLADSTYINDKHYYNIVYYPRRKGELTFKGDFWVNDSTWAIKEINLTMNKDANINWVKEVYIEQEFEVLNDSVFLITRDHFMTDFTFQKKEESRGVYGKRTTLYSNYEFNQPKSKTFYKEDYQPHNDSVYFREDNFWKDKRLEPLNKDEQRVYTMLDTLRTVDAFKRMYSLGTVLATNYWERDGWDFGPVFSTFGYNDVEGLRLRAGGRSYKSQNDKFRLQGFLAYGFKDDKFKYGISAKYLLNPKLHWVVEAGNRRDVEQLGASLTNTSDVLGRSLASSAVLTIGANASLTSINLSSLAFTIEPARNFEVRIGSTYRTLISASDKFSIAYFDDISENLVSEETKQLETSIIFKYMPGRKTSGYGVERYILNPNDYPEMFLNYSKGFTGALDSDFNYQKLQFFYRQPIQMGGFGKFTSTFEAGKTFGDVSLGLLDVVPGNQTLFSILGTFPLLDFYDFVTDSYVSLHVEHNFNGRLFSRIPLLRDLDLREIVSARAVYGTISDSNQALNASNSNPVFFAPDQEPYWSYSLGLGNIFRVFRLDFHFRGNYRSLPDARTFGVTGAFGFYF</sequence>
<dbReference type="InterPro" id="IPR043741">
    <property type="entry name" value="DUF5686"/>
</dbReference>
<reference evidence="1 2" key="1">
    <citation type="journal article" date="2014" name="Int. J. Syst. Evol. Microbiol.">
        <title>Complete genome sequence of Corynebacterium casei LMG S-19264T (=DSM 44701T), isolated from a smear-ripened cheese.</title>
        <authorList>
            <consortium name="US DOE Joint Genome Institute (JGI-PGF)"/>
            <person name="Walter F."/>
            <person name="Albersmeier A."/>
            <person name="Kalinowski J."/>
            <person name="Ruckert C."/>
        </authorList>
    </citation>
    <scope>NUCLEOTIDE SEQUENCE [LARGE SCALE GENOMIC DNA]</scope>
    <source>
        <strain evidence="1 2">CGMCC 1.12925</strain>
    </source>
</reference>
<protein>
    <submittedName>
        <fullName evidence="1">Membrane protein</fullName>
    </submittedName>
</protein>
<comment type="caution">
    <text evidence="1">The sequence shown here is derived from an EMBL/GenBank/DDBJ whole genome shotgun (WGS) entry which is preliminary data.</text>
</comment>
<dbReference type="Pfam" id="PF13715">
    <property type="entry name" value="CarbopepD_reg_2"/>
    <property type="match status" value="1"/>
</dbReference>
<gene>
    <name evidence="1" type="ORF">GCM10010831_22790</name>
</gene>
<evidence type="ECO:0000313" key="2">
    <source>
        <dbReference type="Proteomes" id="UP000599688"/>
    </source>
</evidence>
<accession>A0A917ECQ8</accession>
<organism evidence="1 2">
    <name type="scientific">Psychroflexus salis</name>
    <dbReference type="NCBI Taxonomy" id="1526574"/>
    <lineage>
        <taxon>Bacteria</taxon>
        <taxon>Pseudomonadati</taxon>
        <taxon>Bacteroidota</taxon>
        <taxon>Flavobacteriia</taxon>
        <taxon>Flavobacteriales</taxon>
        <taxon>Flavobacteriaceae</taxon>
        <taxon>Psychroflexus</taxon>
    </lineage>
</organism>
<proteinExistence type="predicted"/>